<dbReference type="InterPro" id="IPR010288">
    <property type="entry name" value="EcsB_ABC"/>
</dbReference>
<dbReference type="eggNOG" id="COG4473">
    <property type="taxonomic scope" value="Bacteria"/>
</dbReference>
<dbReference type="RefSeq" id="WP_006351633.1">
    <property type="nucleotide sequence ID" value="NZ_ADNY01000013.1"/>
</dbReference>
<keyword evidence="1" id="KW-0472">Membrane</keyword>
<feature type="transmembrane region" description="Helical" evidence="1">
    <location>
        <begin position="20"/>
        <end position="44"/>
    </location>
</feature>
<reference evidence="2 3" key="1">
    <citation type="submission" date="2010-04" db="EMBL/GenBank/DDBJ databases">
        <authorList>
            <person name="Muzny D."/>
            <person name="Qin X."/>
            <person name="Deng J."/>
            <person name="Jiang H."/>
            <person name="Liu Y."/>
            <person name="Qu J."/>
            <person name="Song X.-Z."/>
            <person name="Zhang L."/>
            <person name="Thornton R."/>
            <person name="Coyle M."/>
            <person name="Francisco L."/>
            <person name="Jackson L."/>
            <person name="Javaid M."/>
            <person name="Korchina V."/>
            <person name="Kovar C."/>
            <person name="Mata R."/>
            <person name="Mathew T."/>
            <person name="Ngo R."/>
            <person name="Nguyen L."/>
            <person name="Nguyen N."/>
            <person name="Okwuonu G."/>
            <person name="Ongeri F."/>
            <person name="Pham C."/>
            <person name="Simmons D."/>
            <person name="Wilczek-Boney K."/>
            <person name="Hale W."/>
            <person name="Jakkamsetti A."/>
            <person name="Pham P."/>
            <person name="Ruth R."/>
            <person name="San Lucas F."/>
            <person name="Warren J."/>
            <person name="Zhang J."/>
            <person name="Zhao Z."/>
            <person name="Zhou C."/>
            <person name="Zhu D."/>
            <person name="Lee S."/>
            <person name="Bess C."/>
            <person name="Blankenburg K."/>
            <person name="Forbes L."/>
            <person name="Fu Q."/>
            <person name="Gubbala S."/>
            <person name="Hirani K."/>
            <person name="Jayaseelan J.C."/>
            <person name="Lara F."/>
            <person name="Munidasa M."/>
            <person name="Palculict T."/>
            <person name="Patil S."/>
            <person name="Pu L.-L."/>
            <person name="Saada N."/>
            <person name="Tang L."/>
            <person name="Weissenberger G."/>
            <person name="Zhu Y."/>
            <person name="Hemphill L."/>
            <person name="Shang Y."/>
            <person name="Youmans B."/>
            <person name="Ayvaz T."/>
            <person name="Ross M."/>
            <person name="Santibanez J."/>
            <person name="Aqrawi P."/>
            <person name="Gross S."/>
            <person name="Joshi V."/>
            <person name="Fowler G."/>
            <person name="Nazareth L."/>
            <person name="Reid J."/>
            <person name="Worley K."/>
            <person name="Petrosino J."/>
            <person name="Highlander S."/>
            <person name="Gibbs R."/>
        </authorList>
    </citation>
    <scope>NUCLEOTIDE SEQUENCE [LARGE SCALE GENOMIC DNA]</scope>
    <source>
        <strain evidence="2 3">DSM 11664</strain>
    </source>
</reference>
<gene>
    <name evidence="2" type="ORF">HMPREF0493_0480</name>
</gene>
<keyword evidence="3" id="KW-1185">Reference proteome</keyword>
<keyword evidence="1" id="KW-1133">Transmembrane helix</keyword>
<dbReference type="PATRIC" id="fig|585524.9.peg.1594"/>
<keyword evidence="1" id="KW-0812">Transmembrane</keyword>
<dbReference type="Proteomes" id="UP000004069">
    <property type="component" value="Unassembled WGS sequence"/>
</dbReference>
<comment type="caution">
    <text evidence="2">The sequence shown here is derived from an EMBL/GenBank/DDBJ whole genome shotgun (WGS) entry which is preliminary data.</text>
</comment>
<dbReference type="Pfam" id="PF05975">
    <property type="entry name" value="EcsB"/>
    <property type="match status" value="1"/>
</dbReference>
<dbReference type="GO" id="GO:0016020">
    <property type="term" value="C:membrane"/>
    <property type="evidence" value="ECO:0007669"/>
    <property type="project" value="InterPro"/>
</dbReference>
<evidence type="ECO:0000313" key="3">
    <source>
        <dbReference type="Proteomes" id="UP000004069"/>
    </source>
</evidence>
<proteinExistence type="predicted"/>
<feature type="transmembrane region" description="Helical" evidence="1">
    <location>
        <begin position="100"/>
        <end position="123"/>
    </location>
</feature>
<feature type="transmembrane region" description="Helical" evidence="1">
    <location>
        <begin position="281"/>
        <end position="299"/>
    </location>
</feature>
<name>D4YSK2_9LACO</name>
<evidence type="ECO:0000256" key="1">
    <source>
        <dbReference type="SAM" id="Phobius"/>
    </source>
</evidence>
<dbReference type="STRING" id="83683.B1745_02125"/>
<feature type="transmembrane region" description="Helical" evidence="1">
    <location>
        <begin position="346"/>
        <end position="368"/>
    </location>
</feature>
<evidence type="ECO:0000313" key="2">
    <source>
        <dbReference type="EMBL" id="EFG56017.1"/>
    </source>
</evidence>
<feature type="transmembrane region" description="Helical" evidence="1">
    <location>
        <begin position="374"/>
        <end position="396"/>
    </location>
</feature>
<feature type="transmembrane region" description="Helical" evidence="1">
    <location>
        <begin position="56"/>
        <end position="79"/>
    </location>
</feature>
<accession>D4YSK2</accession>
<dbReference type="OrthoDB" id="2447941at2"/>
<sequence length="406" mass="47343">MDKIAKQRLSENLKQSVKYLTLVFNDFFILALIFLFGALMFWYAQSMKTMPANLWFYKPLVGFIMWLPLLTGKLVTLIKKADMQFLFTQDEQMDDYLKPMFRYSLVLPYILIILLAGILFPFATIKAGINGYSYLVLVLSMLSIKATELEIAKRNLYFGRRINVTVQNISALILAVIATYLPILILAVVVVLNICLTPNFQPVFDKKMNVKTVFDWRYAVESEKARKDRVYAIFSMFTDVEEKQVTIRRRKYLDFLLPKSLAKENPNSFLYRRSLLRNPDYLNLLVRMTFFAILVSWLVQDWRWALGLSALVVFLTVYQLMPLATEFDSNIMYRVYPIQRGGRGKDLIKAINTALLLQWLLISIFWLIVLPINLHLAEAIVVLLVFVLLVTIVYLPQKVKHLDQRR</sequence>
<dbReference type="EMBL" id="ADNY01000013">
    <property type="protein sequence ID" value="EFG56017.1"/>
    <property type="molecule type" value="Genomic_DNA"/>
</dbReference>
<protein>
    <submittedName>
        <fullName evidence="2">Bacterial ABC transporter protein EcsB</fullName>
    </submittedName>
</protein>
<feature type="transmembrane region" description="Helical" evidence="1">
    <location>
        <begin position="305"/>
        <end position="325"/>
    </location>
</feature>
<organism evidence="2 3">
    <name type="scientific">Lactobacillus amylolyticus DSM 11664</name>
    <dbReference type="NCBI Taxonomy" id="585524"/>
    <lineage>
        <taxon>Bacteria</taxon>
        <taxon>Bacillati</taxon>
        <taxon>Bacillota</taxon>
        <taxon>Bacilli</taxon>
        <taxon>Lactobacillales</taxon>
        <taxon>Lactobacillaceae</taxon>
        <taxon>Lactobacillus</taxon>
    </lineage>
</organism>
<dbReference type="PIRSF" id="PIRSF037259">
    <property type="entry name" value="EcsB_ABC"/>
    <property type="match status" value="1"/>
</dbReference>
<dbReference type="AlphaFoldDB" id="D4YSK2"/>